<keyword evidence="2 3" id="KW-0663">Pyridoxal phosphate</keyword>
<dbReference type="Gene3D" id="3.90.1150.10">
    <property type="entry name" value="Aspartate Aminotransferase, domain 1"/>
    <property type="match status" value="1"/>
</dbReference>
<dbReference type="InterPro" id="IPR015421">
    <property type="entry name" value="PyrdxlP-dep_Trfase_major"/>
</dbReference>
<dbReference type="GO" id="GO:0008483">
    <property type="term" value="F:transaminase activity"/>
    <property type="evidence" value="ECO:0007669"/>
    <property type="project" value="InterPro"/>
</dbReference>
<dbReference type="PANTHER" id="PTHR43094:SF1">
    <property type="entry name" value="AMINOTRANSFERASE CLASS-III"/>
    <property type="match status" value="1"/>
</dbReference>
<dbReference type="CDD" id="cd00610">
    <property type="entry name" value="OAT_like"/>
    <property type="match status" value="1"/>
</dbReference>
<comment type="similarity">
    <text evidence="1 3">Belongs to the class-III pyridoxal-phosphate-dependent aminotransferase family.</text>
</comment>
<accession>A0A0F4ZB48</accession>
<dbReference type="InterPro" id="IPR015424">
    <property type="entry name" value="PyrdxlP-dep_Trfase"/>
</dbReference>
<evidence type="ECO:0000256" key="1">
    <source>
        <dbReference type="ARBA" id="ARBA00008954"/>
    </source>
</evidence>
<evidence type="ECO:0000256" key="2">
    <source>
        <dbReference type="ARBA" id="ARBA00022898"/>
    </source>
</evidence>
<sequence>MKQVNKVSYCATSFFTTAPAEGLCRFLVDSTDGAMQRAYIVNSGSAATEAAIKLARQYFLEKSNPEPERSHYISRNQSYHGITLGALAISGHQTRRQHFEPLLNSNTSKVSPCFPYRGQKEDESDEEYLSRLLGEIDAEFQRVGSHKVAAFIMEPIVGAALGCVPAVPGYIAGVRKICDKYGALLILDEVMCGMGRSGTLHAWQHDGTAPDIQTIGKGLGGGYQPIAGVLICGKVIDALNQGTGSFVHGQTYQCHPLASAASLEVQRIIQTDNLLDNVRKMGSLLFEGLSKALLAHPNIGDVRGRGLFWGVELVQDKTTKAPFPASKQIASRLCSLAISEKYNFCIYPGSGTADGVHGDHFIVSPAYTITEDDVGFIVSTIKAVVEEFFSSEI</sequence>
<reference evidence="4 5" key="1">
    <citation type="submission" date="2015-03" db="EMBL/GenBank/DDBJ databases">
        <authorList>
            <person name="Radwan O."/>
            <person name="Al-Naeli F.A."/>
            <person name="Rendon G.A."/>
            <person name="Fields C."/>
        </authorList>
    </citation>
    <scope>NUCLEOTIDE SEQUENCE [LARGE SCALE GENOMIC DNA]</scope>
    <source>
        <strain evidence="4">CR-DP1</strain>
    </source>
</reference>
<dbReference type="EMBL" id="LAEV01001896">
    <property type="protein sequence ID" value="KKA27083.1"/>
    <property type="molecule type" value="Genomic_DNA"/>
</dbReference>
<dbReference type="InterPro" id="IPR005814">
    <property type="entry name" value="Aminotrans_3"/>
</dbReference>
<evidence type="ECO:0000256" key="3">
    <source>
        <dbReference type="RuleBase" id="RU003560"/>
    </source>
</evidence>
<proteinExistence type="inferred from homology"/>
<organism evidence="4 5">
    <name type="scientific">Thielaviopsis punctulata</name>
    <dbReference type="NCBI Taxonomy" id="72032"/>
    <lineage>
        <taxon>Eukaryota</taxon>
        <taxon>Fungi</taxon>
        <taxon>Dikarya</taxon>
        <taxon>Ascomycota</taxon>
        <taxon>Pezizomycotina</taxon>
        <taxon>Sordariomycetes</taxon>
        <taxon>Hypocreomycetidae</taxon>
        <taxon>Microascales</taxon>
        <taxon>Ceratocystidaceae</taxon>
        <taxon>Thielaviopsis</taxon>
    </lineage>
</organism>
<gene>
    <name evidence="4" type="ORF">TD95_001117</name>
</gene>
<dbReference type="GO" id="GO:0005829">
    <property type="term" value="C:cytosol"/>
    <property type="evidence" value="ECO:0007669"/>
    <property type="project" value="TreeGrafter"/>
</dbReference>
<dbReference type="NCBIfam" id="NF005685">
    <property type="entry name" value="PRK07483.1"/>
    <property type="match status" value="1"/>
</dbReference>
<dbReference type="Proteomes" id="UP000033483">
    <property type="component" value="Unassembled WGS sequence"/>
</dbReference>
<dbReference type="SUPFAM" id="SSF53383">
    <property type="entry name" value="PLP-dependent transferases"/>
    <property type="match status" value="1"/>
</dbReference>
<dbReference type="Gene3D" id="3.40.640.10">
    <property type="entry name" value="Type I PLP-dependent aspartate aminotransferase-like (Major domain)"/>
    <property type="match status" value="1"/>
</dbReference>
<evidence type="ECO:0000313" key="5">
    <source>
        <dbReference type="Proteomes" id="UP000033483"/>
    </source>
</evidence>
<dbReference type="GO" id="GO:0030170">
    <property type="term" value="F:pyridoxal phosphate binding"/>
    <property type="evidence" value="ECO:0007669"/>
    <property type="project" value="InterPro"/>
</dbReference>
<evidence type="ECO:0000313" key="4">
    <source>
        <dbReference type="EMBL" id="KKA27083.1"/>
    </source>
</evidence>
<comment type="caution">
    <text evidence="4">The sequence shown here is derived from an EMBL/GenBank/DDBJ whole genome shotgun (WGS) entry which is preliminary data.</text>
</comment>
<dbReference type="OrthoDB" id="5419315at2759"/>
<protein>
    <submittedName>
        <fullName evidence="4">Uncharacterized protein</fullName>
    </submittedName>
</protein>
<dbReference type="InterPro" id="IPR015422">
    <property type="entry name" value="PyrdxlP-dep_Trfase_small"/>
</dbReference>
<dbReference type="AlphaFoldDB" id="A0A0F4ZB48"/>
<dbReference type="Pfam" id="PF00202">
    <property type="entry name" value="Aminotran_3"/>
    <property type="match status" value="1"/>
</dbReference>
<keyword evidence="5" id="KW-1185">Reference proteome</keyword>
<name>A0A0F4ZB48_9PEZI</name>
<dbReference type="PANTHER" id="PTHR43094">
    <property type="entry name" value="AMINOTRANSFERASE"/>
    <property type="match status" value="1"/>
</dbReference>